<gene>
    <name evidence="1" type="ORF">SAMN04487928_105166</name>
</gene>
<name>A0A1I5S7I7_9FIRM</name>
<dbReference type="AlphaFoldDB" id="A0A1I5S7I7"/>
<evidence type="ECO:0000313" key="1">
    <source>
        <dbReference type="EMBL" id="SFP66703.1"/>
    </source>
</evidence>
<proteinExistence type="predicted"/>
<dbReference type="OrthoDB" id="367880at2"/>
<dbReference type="Proteomes" id="UP000182624">
    <property type="component" value="Unassembled WGS sequence"/>
</dbReference>
<sequence length="129" mass="15434">MSKARQERLREAKKWFPEQGFTENSHVVKAYRKKFNVDKDCAMRELCMLHVLSSEKQKSYEDQLAAKKRKRQEGRMPKEYIKPDQDEYFYYIAGYTSGGVPYGITWEQARKDGLIEEDDEDYDEELPYQ</sequence>
<dbReference type="RefSeq" id="WP_074885256.1">
    <property type="nucleotide sequence ID" value="NZ_FOXO01000005.1"/>
</dbReference>
<protein>
    <submittedName>
        <fullName evidence="1">Uncharacterized protein</fullName>
    </submittedName>
</protein>
<dbReference type="EMBL" id="FOXO01000005">
    <property type="protein sequence ID" value="SFP66703.1"/>
    <property type="molecule type" value="Genomic_DNA"/>
</dbReference>
<reference evidence="2" key="1">
    <citation type="submission" date="2016-10" db="EMBL/GenBank/DDBJ databases">
        <authorList>
            <person name="Varghese N."/>
            <person name="Submissions S."/>
        </authorList>
    </citation>
    <scope>NUCLEOTIDE SEQUENCE [LARGE SCALE GENOMIC DNA]</scope>
    <source>
        <strain evidence="2">P18</strain>
    </source>
</reference>
<accession>A0A1I5S7I7</accession>
<organism evidence="1 2">
    <name type="scientific">Butyrivibrio proteoclasticus</name>
    <dbReference type="NCBI Taxonomy" id="43305"/>
    <lineage>
        <taxon>Bacteria</taxon>
        <taxon>Bacillati</taxon>
        <taxon>Bacillota</taxon>
        <taxon>Clostridia</taxon>
        <taxon>Lachnospirales</taxon>
        <taxon>Lachnospiraceae</taxon>
        <taxon>Butyrivibrio</taxon>
    </lineage>
</organism>
<evidence type="ECO:0000313" key="2">
    <source>
        <dbReference type="Proteomes" id="UP000182624"/>
    </source>
</evidence>
<keyword evidence="2" id="KW-1185">Reference proteome</keyword>